<keyword evidence="3" id="KW-1185">Reference proteome</keyword>
<dbReference type="PANTHER" id="PTHR11439:SF440">
    <property type="entry name" value="INTEGRASE CATALYTIC DOMAIN-CONTAINING PROTEIN"/>
    <property type="match status" value="1"/>
</dbReference>
<evidence type="ECO:0000313" key="3">
    <source>
        <dbReference type="Proteomes" id="UP000765509"/>
    </source>
</evidence>
<feature type="domain" description="Reverse transcriptase Ty1/copia-type" evidence="1">
    <location>
        <begin position="1"/>
        <end position="158"/>
    </location>
</feature>
<organism evidence="2 3">
    <name type="scientific">Austropuccinia psidii MF-1</name>
    <dbReference type="NCBI Taxonomy" id="1389203"/>
    <lineage>
        <taxon>Eukaryota</taxon>
        <taxon>Fungi</taxon>
        <taxon>Dikarya</taxon>
        <taxon>Basidiomycota</taxon>
        <taxon>Pucciniomycotina</taxon>
        <taxon>Pucciniomycetes</taxon>
        <taxon>Pucciniales</taxon>
        <taxon>Sphaerophragmiaceae</taxon>
        <taxon>Austropuccinia</taxon>
    </lineage>
</organism>
<dbReference type="AlphaFoldDB" id="A0A9Q3BNG4"/>
<comment type="caution">
    <text evidence="2">The sequence shown here is derived from an EMBL/GenBank/DDBJ whole genome shotgun (WGS) entry which is preliminary data.</text>
</comment>
<dbReference type="InterPro" id="IPR043502">
    <property type="entry name" value="DNA/RNA_pol_sf"/>
</dbReference>
<name>A0A9Q3BNG4_9BASI</name>
<dbReference type="Pfam" id="PF07727">
    <property type="entry name" value="RVT_2"/>
    <property type="match status" value="1"/>
</dbReference>
<dbReference type="InterPro" id="IPR013103">
    <property type="entry name" value="RVT_2"/>
</dbReference>
<evidence type="ECO:0000259" key="1">
    <source>
        <dbReference type="Pfam" id="PF07727"/>
    </source>
</evidence>
<accession>A0A9Q3BNG4</accession>
<reference evidence="2" key="1">
    <citation type="submission" date="2021-03" db="EMBL/GenBank/DDBJ databases">
        <title>Draft genome sequence of rust myrtle Austropuccinia psidii MF-1, a brazilian biotype.</title>
        <authorList>
            <person name="Quecine M.C."/>
            <person name="Pachon D.M.R."/>
            <person name="Bonatelli M.L."/>
            <person name="Correr F.H."/>
            <person name="Franceschini L.M."/>
            <person name="Leite T.F."/>
            <person name="Margarido G.R.A."/>
            <person name="Almeida C.A."/>
            <person name="Ferrarezi J.A."/>
            <person name="Labate C.A."/>
        </authorList>
    </citation>
    <scope>NUCLEOTIDE SEQUENCE</scope>
    <source>
        <strain evidence="2">MF-1</strain>
    </source>
</reference>
<gene>
    <name evidence="2" type="ORF">O181_007777</name>
</gene>
<proteinExistence type="predicted"/>
<evidence type="ECO:0000313" key="2">
    <source>
        <dbReference type="EMBL" id="MBW0468062.1"/>
    </source>
</evidence>
<dbReference type="SUPFAM" id="SSF56672">
    <property type="entry name" value="DNA/RNA polymerases"/>
    <property type="match status" value="1"/>
</dbReference>
<dbReference type="CDD" id="cd09272">
    <property type="entry name" value="RNase_HI_RT_Ty1"/>
    <property type="match status" value="1"/>
</dbReference>
<dbReference type="OrthoDB" id="3799035at2759"/>
<dbReference type="PANTHER" id="PTHR11439">
    <property type="entry name" value="GAG-POL-RELATED RETROTRANSPOSON"/>
    <property type="match status" value="1"/>
</dbReference>
<dbReference type="Proteomes" id="UP000765509">
    <property type="component" value="Unassembled WGS sequence"/>
</dbReference>
<sequence length="400" mass="44882">MGVKSAFLNAPIEDNIAIKVPQGLALNKTSHVLQLNKALYGLKQSPLAWHNHLSKWLKSVNFSQSVSDPCVFWKSDPDPIWIYVHVDDLALFGPNLDSFKKLIQEHFEMKDLGEDNLFLGITIHHLPNGFSLSQAHYINELAETFNISELTPSNTPLKPHLQLLPASSDEIKEFTDTGINYCSAVGSLNYISSNTRPDITFAVSHLSQFLENPRILHWKACLQVLQYLFHTRHLSLSTSTTKKITRSSAMPMPTGETTLLTADQFQEAKYKALSDVTKETMWLSNFCKEINLPLVDKPAILNDNKRAIDLALRKANHNSFKTKHMDIKLHYIRELLQDNTIKLQHVSTHNMIADFLTKAVGKTALRNSCLALNLLPNPTCSFPDSTSQGGVLGLRSMAPD</sequence>
<dbReference type="EMBL" id="AVOT02001759">
    <property type="protein sequence ID" value="MBW0468062.1"/>
    <property type="molecule type" value="Genomic_DNA"/>
</dbReference>
<protein>
    <recommendedName>
        <fullName evidence="1">Reverse transcriptase Ty1/copia-type domain-containing protein</fullName>
    </recommendedName>
</protein>